<sequence>MDQHRAIAHPRTSHYILFPPIALALTLHGRGSPENPAACMRLVPPIGEPYFDTQILTGFRSVFTDPVKAEGLDLHPRPATERLDSSSSGDSTAQTNPTTPGGSSADESSPSTASFLLEECDQAIDQDLAAGTDSYPTKVDTGSLSPFARTGEQIATLLAVEADEIKLDAPVAALGVNTLIATALRKWLATGKGATGPIPVSEGGVYGGRLPPSSK</sequence>
<accession>A0A319DZX3</accession>
<dbReference type="RefSeq" id="XP_025494622.1">
    <property type="nucleotide sequence ID" value="XM_025639132.1"/>
</dbReference>
<dbReference type="GeneID" id="37141874"/>
<dbReference type="STRING" id="1448315.A0A319DZX3"/>
<keyword evidence="3" id="KW-1185">Reference proteome</keyword>
<feature type="compositionally biased region" description="Polar residues" evidence="1">
    <location>
        <begin position="85"/>
        <end position="99"/>
    </location>
</feature>
<feature type="region of interest" description="Disordered" evidence="1">
    <location>
        <begin position="70"/>
        <end position="112"/>
    </location>
</feature>
<proteinExistence type="predicted"/>
<evidence type="ECO:0000313" key="3">
    <source>
        <dbReference type="Proteomes" id="UP000248340"/>
    </source>
</evidence>
<dbReference type="EMBL" id="KZ821684">
    <property type="protein sequence ID" value="PYH84422.1"/>
    <property type="molecule type" value="Genomic_DNA"/>
</dbReference>
<dbReference type="Proteomes" id="UP000248340">
    <property type="component" value="Unassembled WGS sequence"/>
</dbReference>
<name>A0A319DZX3_9EURO</name>
<protein>
    <submittedName>
        <fullName evidence="2">Uncharacterized protein</fullName>
    </submittedName>
</protein>
<evidence type="ECO:0000256" key="1">
    <source>
        <dbReference type="SAM" id="MobiDB-lite"/>
    </source>
</evidence>
<dbReference type="VEuPathDB" id="FungiDB:BO82DRAFT_399665"/>
<feature type="compositionally biased region" description="Low complexity" evidence="1">
    <location>
        <begin position="100"/>
        <end position="112"/>
    </location>
</feature>
<gene>
    <name evidence="2" type="ORF">BO82DRAFT_399665</name>
</gene>
<dbReference type="OrthoDB" id="4508220at2759"/>
<evidence type="ECO:0000313" key="2">
    <source>
        <dbReference type="EMBL" id="PYH84422.1"/>
    </source>
</evidence>
<organism evidence="2 3">
    <name type="scientific">Aspergillus uvarum CBS 121591</name>
    <dbReference type="NCBI Taxonomy" id="1448315"/>
    <lineage>
        <taxon>Eukaryota</taxon>
        <taxon>Fungi</taxon>
        <taxon>Dikarya</taxon>
        <taxon>Ascomycota</taxon>
        <taxon>Pezizomycotina</taxon>
        <taxon>Eurotiomycetes</taxon>
        <taxon>Eurotiomycetidae</taxon>
        <taxon>Eurotiales</taxon>
        <taxon>Aspergillaceae</taxon>
        <taxon>Aspergillus</taxon>
        <taxon>Aspergillus subgen. Circumdati</taxon>
    </lineage>
</organism>
<feature type="compositionally biased region" description="Basic and acidic residues" evidence="1">
    <location>
        <begin position="70"/>
        <end position="84"/>
    </location>
</feature>
<reference evidence="2 3" key="1">
    <citation type="submission" date="2016-12" db="EMBL/GenBank/DDBJ databases">
        <title>The genomes of Aspergillus section Nigri reveals drivers in fungal speciation.</title>
        <authorList>
            <consortium name="DOE Joint Genome Institute"/>
            <person name="Vesth T.C."/>
            <person name="Nybo J."/>
            <person name="Theobald S."/>
            <person name="Brandl J."/>
            <person name="Frisvad J.C."/>
            <person name="Nielsen K.F."/>
            <person name="Lyhne E.K."/>
            <person name="Kogle M.E."/>
            <person name="Kuo A."/>
            <person name="Riley R."/>
            <person name="Clum A."/>
            <person name="Nolan M."/>
            <person name="Lipzen A."/>
            <person name="Salamov A."/>
            <person name="Henrissat B."/>
            <person name="Wiebenga A."/>
            <person name="De Vries R.P."/>
            <person name="Grigoriev I.V."/>
            <person name="Mortensen U.H."/>
            <person name="Andersen M.R."/>
            <person name="Baker S.E."/>
        </authorList>
    </citation>
    <scope>NUCLEOTIDE SEQUENCE [LARGE SCALE GENOMIC DNA]</scope>
    <source>
        <strain evidence="2 3">CBS 121591</strain>
    </source>
</reference>
<dbReference type="AlphaFoldDB" id="A0A319DZX3"/>